<gene>
    <name evidence="1" type="ORF">HAX54_003633</name>
</gene>
<organism evidence="1 2">
    <name type="scientific">Datura stramonium</name>
    <name type="common">Jimsonweed</name>
    <name type="synonym">Common thornapple</name>
    <dbReference type="NCBI Taxonomy" id="4076"/>
    <lineage>
        <taxon>Eukaryota</taxon>
        <taxon>Viridiplantae</taxon>
        <taxon>Streptophyta</taxon>
        <taxon>Embryophyta</taxon>
        <taxon>Tracheophyta</taxon>
        <taxon>Spermatophyta</taxon>
        <taxon>Magnoliopsida</taxon>
        <taxon>eudicotyledons</taxon>
        <taxon>Gunneridae</taxon>
        <taxon>Pentapetalae</taxon>
        <taxon>asterids</taxon>
        <taxon>lamiids</taxon>
        <taxon>Solanales</taxon>
        <taxon>Solanaceae</taxon>
        <taxon>Solanoideae</taxon>
        <taxon>Datureae</taxon>
        <taxon>Datura</taxon>
    </lineage>
</organism>
<evidence type="ECO:0000313" key="1">
    <source>
        <dbReference type="EMBL" id="MCD7466691.1"/>
    </source>
</evidence>
<feature type="non-terminal residue" evidence="1">
    <location>
        <position position="63"/>
    </location>
</feature>
<comment type="caution">
    <text evidence="1">The sequence shown here is derived from an EMBL/GenBank/DDBJ whole genome shotgun (WGS) entry which is preliminary data.</text>
</comment>
<protein>
    <submittedName>
        <fullName evidence="1">Uncharacterized protein</fullName>
    </submittedName>
</protein>
<name>A0ABS8T5N5_DATST</name>
<accession>A0ABS8T5N5</accession>
<evidence type="ECO:0000313" key="2">
    <source>
        <dbReference type="Proteomes" id="UP000823775"/>
    </source>
</evidence>
<dbReference type="Proteomes" id="UP000823775">
    <property type="component" value="Unassembled WGS sequence"/>
</dbReference>
<sequence length="63" mass="7168">MKYAPCAPASSTISSSSLMAYEANFILMKPILAKKLKNVWQHVYRHQIKASQKLEYKANNPVE</sequence>
<reference evidence="1 2" key="1">
    <citation type="journal article" date="2021" name="BMC Genomics">
        <title>Datura genome reveals duplications of psychoactive alkaloid biosynthetic genes and high mutation rate following tissue culture.</title>
        <authorList>
            <person name="Rajewski A."/>
            <person name="Carter-House D."/>
            <person name="Stajich J."/>
            <person name="Litt A."/>
        </authorList>
    </citation>
    <scope>NUCLEOTIDE SEQUENCE [LARGE SCALE GENOMIC DNA]</scope>
    <source>
        <strain evidence="1">AR-01</strain>
    </source>
</reference>
<dbReference type="EMBL" id="JACEIK010001166">
    <property type="protein sequence ID" value="MCD7466691.1"/>
    <property type="molecule type" value="Genomic_DNA"/>
</dbReference>
<proteinExistence type="predicted"/>
<keyword evidence="2" id="KW-1185">Reference proteome</keyword>